<evidence type="ECO:0000313" key="3">
    <source>
        <dbReference type="EMBL" id="KAK7689272.1"/>
    </source>
</evidence>
<protein>
    <submittedName>
        <fullName evidence="2">Uncharacterized protein</fullName>
    </submittedName>
</protein>
<evidence type="ECO:0000313" key="2">
    <source>
        <dbReference type="EMBL" id="KAK7675989.1"/>
    </source>
</evidence>
<name>A0AAW0FAG6_9APHY</name>
<gene>
    <name evidence="3" type="ORF">QCA50_007963</name>
    <name evidence="2" type="ORF">QCA50_021046</name>
</gene>
<dbReference type="AlphaFoldDB" id="A0AAW0FAG6"/>
<dbReference type="EMBL" id="JASBNA010000144">
    <property type="protein sequence ID" value="KAK7675989.1"/>
    <property type="molecule type" value="Genomic_DNA"/>
</dbReference>
<keyword evidence="4" id="KW-1185">Reference proteome</keyword>
<keyword evidence="1" id="KW-0472">Membrane</keyword>
<accession>A0AAW0FAG6</accession>
<organism evidence="2 4">
    <name type="scientific">Cerrena zonata</name>
    <dbReference type="NCBI Taxonomy" id="2478898"/>
    <lineage>
        <taxon>Eukaryota</taxon>
        <taxon>Fungi</taxon>
        <taxon>Dikarya</taxon>
        <taxon>Basidiomycota</taxon>
        <taxon>Agaricomycotina</taxon>
        <taxon>Agaricomycetes</taxon>
        <taxon>Polyporales</taxon>
        <taxon>Cerrenaceae</taxon>
        <taxon>Cerrena</taxon>
    </lineage>
</organism>
<feature type="transmembrane region" description="Helical" evidence="1">
    <location>
        <begin position="146"/>
        <end position="170"/>
    </location>
</feature>
<reference evidence="2 4" key="1">
    <citation type="submission" date="2022-09" db="EMBL/GenBank/DDBJ databases">
        <authorList>
            <person name="Palmer J.M."/>
        </authorList>
    </citation>
    <scope>NUCLEOTIDE SEQUENCE [LARGE SCALE GENOMIC DNA]</scope>
    <source>
        <strain evidence="2 4">DSM 7382</strain>
    </source>
</reference>
<evidence type="ECO:0000256" key="1">
    <source>
        <dbReference type="SAM" id="Phobius"/>
    </source>
</evidence>
<evidence type="ECO:0000313" key="4">
    <source>
        <dbReference type="Proteomes" id="UP001385951"/>
    </source>
</evidence>
<proteinExistence type="predicted"/>
<comment type="caution">
    <text evidence="2">The sequence shown here is derived from an EMBL/GenBank/DDBJ whole genome shotgun (WGS) entry which is preliminary data.</text>
</comment>
<sequence length="176" mass="19801">MKNHVHKCGPHCLRQGECRARFPREARLESTFDELGALQLKHKEPVINSFTSLVDYLIRCNTDTTCLLSGTQVKAVIAYIPDYITKYQLKKYTLFEVICTVPDKHADIVHDSGDRGEAARRLMTKIVNALNAKLETGAPCYEPHCLGILTITQATLLNLVTGILIFGLWLKFAAWI</sequence>
<keyword evidence="1" id="KW-1133">Transmembrane helix</keyword>
<dbReference type="Proteomes" id="UP001385951">
    <property type="component" value="Unassembled WGS sequence"/>
</dbReference>
<dbReference type="EMBL" id="JASBNA010000009">
    <property type="protein sequence ID" value="KAK7689272.1"/>
    <property type="molecule type" value="Genomic_DNA"/>
</dbReference>
<keyword evidence="1" id="KW-0812">Transmembrane</keyword>